<evidence type="ECO:0000256" key="4">
    <source>
        <dbReference type="ARBA" id="ARBA00022448"/>
    </source>
</evidence>
<dbReference type="Proteomes" id="UP000001819">
    <property type="component" value="Chromosome X"/>
</dbReference>
<evidence type="ECO:0000256" key="13">
    <source>
        <dbReference type="SAM" id="Phobius"/>
    </source>
</evidence>
<keyword evidence="6" id="KW-0256">Endoplasmic reticulum</keyword>
<dbReference type="InterPro" id="IPR019150">
    <property type="entry name" value="Vesicle_transport_protein_Use1"/>
</dbReference>
<gene>
    <name evidence="15" type="primary">Use1</name>
</gene>
<keyword evidence="5 13" id="KW-0812">Transmembrane</keyword>
<evidence type="ECO:0000256" key="8">
    <source>
        <dbReference type="ARBA" id="ARBA00022927"/>
    </source>
</evidence>
<dbReference type="AlphaFoldDB" id="A0A6I8WD05"/>
<keyword evidence="14" id="KW-1185">Reference proteome</keyword>
<evidence type="ECO:0000313" key="14">
    <source>
        <dbReference type="Proteomes" id="UP000001819"/>
    </source>
</evidence>
<accession>A0A6I8WD05</accession>
<comment type="subcellular location">
    <subcellularLocation>
        <location evidence="1">Endoplasmic reticulum membrane</location>
        <topology evidence="1">Single-pass type IV membrane protein</topology>
    </subcellularLocation>
</comment>
<keyword evidence="7" id="KW-0931">ER-Golgi transport</keyword>
<dbReference type="RefSeq" id="XP_033240449.1">
    <property type="nucleotide sequence ID" value="XM_033384558.1"/>
</dbReference>
<dbReference type="CDD" id="cd15860">
    <property type="entry name" value="SNARE_USE1"/>
    <property type="match status" value="1"/>
</dbReference>
<feature type="region of interest" description="Disordered" evidence="12">
    <location>
        <begin position="120"/>
        <end position="144"/>
    </location>
</feature>
<evidence type="ECO:0000256" key="10">
    <source>
        <dbReference type="ARBA" id="ARBA00023136"/>
    </source>
</evidence>
<dbReference type="GO" id="GO:0006890">
    <property type="term" value="P:retrograde vesicle-mediated transport, Golgi to endoplasmic reticulum"/>
    <property type="evidence" value="ECO:0007669"/>
    <property type="project" value="TreeGrafter"/>
</dbReference>
<evidence type="ECO:0000256" key="2">
    <source>
        <dbReference type="ARBA" id="ARBA00007891"/>
    </source>
</evidence>
<feature type="transmembrane region" description="Helical" evidence="13">
    <location>
        <begin position="221"/>
        <end position="240"/>
    </location>
</feature>
<dbReference type="InParanoid" id="A0A6I8WD05"/>
<evidence type="ECO:0000256" key="9">
    <source>
        <dbReference type="ARBA" id="ARBA00022989"/>
    </source>
</evidence>
<evidence type="ECO:0000256" key="5">
    <source>
        <dbReference type="ARBA" id="ARBA00022692"/>
    </source>
</evidence>
<dbReference type="FunCoup" id="A0A6I8WD05">
    <property type="interactions" value="1890"/>
</dbReference>
<evidence type="ECO:0000256" key="3">
    <source>
        <dbReference type="ARBA" id="ARBA00015843"/>
    </source>
</evidence>
<name>A0A6I8WD05_DROPS</name>
<proteinExistence type="inferred from homology"/>
<dbReference type="GO" id="GO:0031201">
    <property type="term" value="C:SNARE complex"/>
    <property type="evidence" value="ECO:0007669"/>
    <property type="project" value="TreeGrafter"/>
</dbReference>
<sequence length="248" mass="28416">MATKLNVNIRVMLNNCEELAKNEANFWRLQKFIKALDIMVAELQDMDDSRSARRISGYKERLQALKLTTGYTESTKIQTNEVEAAEVSLKEMRQIESTKNYNHMRKDLLEVDGDALRRRRGVAEDAGGSGSPSGSSNSPATEGDNLNEAVKYYNQKQEKITEHMLSLTRNLKEQTMTANRIIKRDTELVTKSSGMADRNINSLGKEVETLEQHSRSAYKCWAWMLFVFVFCTFVGMVFFMKIMKKKKT</sequence>
<reference evidence="15" key="1">
    <citation type="submission" date="2025-08" db="UniProtKB">
        <authorList>
            <consortium name="RefSeq"/>
        </authorList>
    </citation>
    <scope>IDENTIFICATION</scope>
    <source>
        <strain evidence="15">MV-25-SWS-2005</strain>
        <tissue evidence="15">Whole body</tissue>
    </source>
</reference>
<dbReference type="GO" id="GO:0015031">
    <property type="term" value="P:protein transport"/>
    <property type="evidence" value="ECO:0007669"/>
    <property type="project" value="UniProtKB-KW"/>
</dbReference>
<protein>
    <recommendedName>
        <fullName evidence="3">Vesicle transport protein USE1</fullName>
    </recommendedName>
    <alternativeName>
        <fullName evidence="11">USE1-like protein</fullName>
    </alternativeName>
</protein>
<evidence type="ECO:0000313" key="15">
    <source>
        <dbReference type="RefSeq" id="XP_033240449.1"/>
    </source>
</evidence>
<dbReference type="PANTHER" id="PTHR13050">
    <property type="entry name" value="USE1-LIKE PROTEIN"/>
    <property type="match status" value="1"/>
</dbReference>
<evidence type="ECO:0000256" key="12">
    <source>
        <dbReference type="SAM" id="MobiDB-lite"/>
    </source>
</evidence>
<keyword evidence="10 13" id="KW-0472">Membrane</keyword>
<evidence type="ECO:0000256" key="1">
    <source>
        <dbReference type="ARBA" id="ARBA00004163"/>
    </source>
</evidence>
<evidence type="ECO:0000256" key="7">
    <source>
        <dbReference type="ARBA" id="ARBA00022892"/>
    </source>
</evidence>
<dbReference type="Pfam" id="PF09753">
    <property type="entry name" value="Use1"/>
    <property type="match status" value="1"/>
</dbReference>
<keyword evidence="4" id="KW-0813">Transport</keyword>
<dbReference type="PANTHER" id="PTHR13050:SF7">
    <property type="entry name" value="VESICLE TRANSPORT PROTEIN USE1"/>
    <property type="match status" value="1"/>
</dbReference>
<dbReference type="GO" id="GO:0005484">
    <property type="term" value="F:SNAP receptor activity"/>
    <property type="evidence" value="ECO:0007669"/>
    <property type="project" value="TreeGrafter"/>
</dbReference>
<evidence type="ECO:0000256" key="6">
    <source>
        <dbReference type="ARBA" id="ARBA00022824"/>
    </source>
</evidence>
<organism evidence="14 15">
    <name type="scientific">Drosophila pseudoobscura pseudoobscura</name>
    <name type="common">Fruit fly</name>
    <dbReference type="NCBI Taxonomy" id="46245"/>
    <lineage>
        <taxon>Eukaryota</taxon>
        <taxon>Metazoa</taxon>
        <taxon>Ecdysozoa</taxon>
        <taxon>Arthropoda</taxon>
        <taxon>Hexapoda</taxon>
        <taxon>Insecta</taxon>
        <taxon>Pterygota</taxon>
        <taxon>Neoptera</taxon>
        <taxon>Endopterygota</taxon>
        <taxon>Diptera</taxon>
        <taxon>Brachycera</taxon>
        <taxon>Muscomorpha</taxon>
        <taxon>Ephydroidea</taxon>
        <taxon>Drosophilidae</taxon>
        <taxon>Drosophila</taxon>
        <taxon>Sophophora</taxon>
    </lineage>
</organism>
<evidence type="ECO:0000256" key="11">
    <source>
        <dbReference type="ARBA" id="ARBA00032711"/>
    </source>
</evidence>
<dbReference type="GO" id="GO:0005789">
    <property type="term" value="C:endoplasmic reticulum membrane"/>
    <property type="evidence" value="ECO:0007669"/>
    <property type="project" value="UniProtKB-SubCell"/>
</dbReference>
<comment type="similarity">
    <text evidence="2">Belongs to the USE1 family.</text>
</comment>
<keyword evidence="9 13" id="KW-1133">Transmembrane helix</keyword>
<keyword evidence="8" id="KW-0653">Protein transport</keyword>